<keyword evidence="5" id="KW-0472">Membrane</keyword>
<dbReference type="AlphaFoldDB" id="A0A5Q2MJ35"/>
<accession>A0A5Q2MJ35</accession>
<protein>
    <submittedName>
        <fullName evidence="6">Uncharacterized protein</fullName>
    </submittedName>
</protein>
<dbReference type="GO" id="GO:0005886">
    <property type="term" value="C:plasma membrane"/>
    <property type="evidence" value="ECO:0007669"/>
    <property type="project" value="UniProtKB-SubCell"/>
</dbReference>
<comment type="subcellular location">
    <subcellularLocation>
        <location evidence="1">Cell membrane</location>
        <topology evidence="1">Multi-pass membrane protein</topology>
    </subcellularLocation>
</comment>
<reference evidence="6 7" key="1">
    <citation type="submission" date="2019-11" db="EMBL/GenBank/DDBJ databases">
        <authorList>
            <person name="Li J."/>
        </authorList>
    </citation>
    <scope>NUCLEOTIDE SEQUENCE [LARGE SCALE GENOMIC DNA]</scope>
    <source>
        <strain evidence="6 7">MF47</strain>
    </source>
</reference>
<organism evidence="6 7">
    <name type="scientific">Aeromicrobium yanjiei</name>
    <dbReference type="NCBI Taxonomy" id="2662028"/>
    <lineage>
        <taxon>Bacteria</taxon>
        <taxon>Bacillati</taxon>
        <taxon>Actinomycetota</taxon>
        <taxon>Actinomycetes</taxon>
        <taxon>Propionibacteriales</taxon>
        <taxon>Nocardioidaceae</taxon>
        <taxon>Aeromicrobium</taxon>
    </lineage>
</organism>
<evidence type="ECO:0000313" key="6">
    <source>
        <dbReference type="EMBL" id="QGG42718.1"/>
    </source>
</evidence>
<keyword evidence="7" id="KW-1185">Reference proteome</keyword>
<evidence type="ECO:0000313" key="7">
    <source>
        <dbReference type="Proteomes" id="UP000392064"/>
    </source>
</evidence>
<dbReference type="RefSeq" id="WP_153654524.1">
    <property type="nucleotide sequence ID" value="NZ_CP045737.1"/>
</dbReference>
<proteinExistence type="predicted"/>
<evidence type="ECO:0000256" key="2">
    <source>
        <dbReference type="ARBA" id="ARBA00022475"/>
    </source>
</evidence>
<evidence type="ECO:0000256" key="4">
    <source>
        <dbReference type="ARBA" id="ARBA00022989"/>
    </source>
</evidence>
<evidence type="ECO:0000256" key="1">
    <source>
        <dbReference type="ARBA" id="ARBA00004651"/>
    </source>
</evidence>
<name>A0A5Q2MJ35_9ACTN</name>
<dbReference type="Proteomes" id="UP000392064">
    <property type="component" value="Chromosome"/>
</dbReference>
<sequence>MGKAVLVVIGVVVFVYAVFDLVATPKSRVKLLPKILWFVILLVPIVGPLLWIFWGHIGDAPPKPRSSGGWSPPPGPRGPDDDPDYLRGL</sequence>
<evidence type="ECO:0000256" key="3">
    <source>
        <dbReference type="ARBA" id="ARBA00022692"/>
    </source>
</evidence>
<dbReference type="EMBL" id="CP045737">
    <property type="protein sequence ID" value="QGG42718.1"/>
    <property type="molecule type" value="Genomic_DNA"/>
</dbReference>
<dbReference type="Pfam" id="PF13396">
    <property type="entry name" value="PLDc_N"/>
    <property type="match status" value="1"/>
</dbReference>
<gene>
    <name evidence="6" type="ORF">GEV26_15780</name>
</gene>
<dbReference type="KEGG" id="aef:GEV26_15780"/>
<keyword evidence="4" id="KW-1133">Transmembrane helix</keyword>
<dbReference type="InterPro" id="IPR027379">
    <property type="entry name" value="CLS_N"/>
</dbReference>
<evidence type="ECO:0000256" key="5">
    <source>
        <dbReference type="ARBA" id="ARBA00023136"/>
    </source>
</evidence>
<keyword evidence="3" id="KW-0812">Transmembrane</keyword>
<keyword evidence="2" id="KW-1003">Cell membrane</keyword>